<dbReference type="RefSeq" id="WP_092343451.1">
    <property type="nucleotide sequence ID" value="NZ_FLSL01000090.1"/>
</dbReference>
<dbReference type="InterPro" id="IPR012676">
    <property type="entry name" value="TGS-like"/>
</dbReference>
<dbReference type="InterPro" id="IPR012947">
    <property type="entry name" value="tRNA_SAD"/>
</dbReference>
<dbReference type="SUPFAM" id="SSF81271">
    <property type="entry name" value="TGS-like"/>
    <property type="match status" value="1"/>
</dbReference>
<dbReference type="Gene3D" id="3.30.980.10">
    <property type="entry name" value="Threonyl-trna Synthetase, Chain A, domain 2"/>
    <property type="match status" value="1"/>
</dbReference>
<evidence type="ECO:0000313" key="17">
    <source>
        <dbReference type="Proteomes" id="UP000198651"/>
    </source>
</evidence>
<keyword evidence="7 13" id="KW-0862">Zinc</keyword>
<evidence type="ECO:0000313" key="16">
    <source>
        <dbReference type="EMBL" id="CUT17985.1"/>
    </source>
</evidence>
<comment type="subunit">
    <text evidence="13">Homodimer.</text>
</comment>
<dbReference type="CDD" id="cd00771">
    <property type="entry name" value="ThrRS_core"/>
    <property type="match status" value="1"/>
</dbReference>
<evidence type="ECO:0000256" key="12">
    <source>
        <dbReference type="ARBA" id="ARBA00049515"/>
    </source>
</evidence>
<dbReference type="Gene3D" id="3.30.54.20">
    <property type="match status" value="1"/>
</dbReference>
<dbReference type="PANTHER" id="PTHR11451:SF44">
    <property type="entry name" value="THREONINE--TRNA LIGASE, CHLOROPLASTIC_MITOCHONDRIAL 2"/>
    <property type="match status" value="1"/>
</dbReference>
<dbReference type="OrthoDB" id="9802304at2"/>
<dbReference type="Pfam" id="PF07973">
    <property type="entry name" value="tRNA_SAD"/>
    <property type="match status" value="1"/>
</dbReference>
<dbReference type="InterPro" id="IPR036621">
    <property type="entry name" value="Anticodon-bd_dom_sf"/>
</dbReference>
<dbReference type="PRINTS" id="PR01047">
    <property type="entry name" value="TRNASYNTHTHR"/>
</dbReference>
<feature type="region of interest" description="Catalytic" evidence="13">
    <location>
        <begin position="242"/>
        <end position="533"/>
    </location>
</feature>
<evidence type="ECO:0000256" key="10">
    <source>
        <dbReference type="ARBA" id="ARBA00022917"/>
    </source>
</evidence>
<dbReference type="SUPFAM" id="SSF55186">
    <property type="entry name" value="ThrRS/AlaRS common domain"/>
    <property type="match status" value="1"/>
</dbReference>
<reference evidence="17" key="1">
    <citation type="submission" date="2015-11" db="EMBL/GenBank/DDBJ databases">
        <authorList>
            <person name="Seth-Smith H.M.B."/>
        </authorList>
    </citation>
    <scope>NUCLEOTIDE SEQUENCE [LARGE SCALE GENOMIC DNA]</scope>
    <source>
        <strain evidence="17">2013Ark11</strain>
    </source>
</reference>
<dbReference type="GO" id="GO:0046872">
    <property type="term" value="F:metal ion binding"/>
    <property type="evidence" value="ECO:0007669"/>
    <property type="project" value="UniProtKB-KW"/>
</dbReference>
<sequence>MVHITFPDGSVRGYEEAVTAFSVASDISPRLAKCSVAAFVNGLLVDINHLIREDAQLRIVRDCDPEALDVIRHSCAHLLAHAVKEIFPEAQVAIGPIVENGFYYDFSLPRPLSDDDLPVIENRMREIAARKLDIERFVLSRQEAIDFFVHLGEKYKVELISSIPEGEDLSLYRQGEFVDLCRGPHVPNTSFLKVFRLMRVAGAYWRGDPKNEMLQRVYGTAFFKSQELDRHLSLIEEAEKRDHRRIGKRLNFFHWQDEAPGMVFWHPRGWIVWQIIESYLRNVLSNNGYQEVKTPQLMSRSLWVRSGHWDNYSEHMFVTESEKHDYAIKPMNCPGHVQIFNTVLRSYRDLPLRLSEFGSCHRNEPSGALHGLMRVRAFVQDDAHIFCTEDQIIGEVVAFNRLLLGVYLDFGFNDVVVKLSLRPEKRIGSDSIWDHAENSLRDALRLGSLSWEELPGEGAFYGPKIEFHIKDAIGRSWQCGTLQLDFSLPGRLGAEYVSEGNQRVCPVMIHRAILGSIERFIGIIIEHYSGALPLWLSPVQVCVLTVTHKCDDYANEVATLIDKDGFRVEKDLRNETIGYKIREHAMLKVPYLVIVGDREQLEGLVSVRSRLGEDLGRMSVNGLLERIKSDVVSRR</sequence>
<keyword evidence="10 13" id="KW-0648">Protein biosynthesis</keyword>
<dbReference type="SUPFAM" id="SSF55681">
    <property type="entry name" value="Class II aaRS and biotin synthetases"/>
    <property type="match status" value="1"/>
</dbReference>
<evidence type="ECO:0000259" key="14">
    <source>
        <dbReference type="PROSITE" id="PS50862"/>
    </source>
</evidence>
<keyword evidence="5 13" id="KW-0479">Metal-binding</keyword>
<dbReference type="GO" id="GO:0006435">
    <property type="term" value="P:threonyl-tRNA aminoacylation"/>
    <property type="evidence" value="ECO:0007669"/>
    <property type="project" value="UniProtKB-UniRule"/>
</dbReference>
<keyword evidence="9 13" id="KW-0694">RNA-binding</keyword>
<evidence type="ECO:0000256" key="4">
    <source>
        <dbReference type="ARBA" id="ARBA00022598"/>
    </source>
</evidence>
<feature type="binding site" evidence="13">
    <location>
        <position position="384"/>
    </location>
    <ligand>
        <name>Zn(2+)</name>
        <dbReference type="ChEBI" id="CHEBI:29105"/>
        <note>catalytic</note>
    </ligand>
</feature>
<dbReference type="InterPro" id="IPR002314">
    <property type="entry name" value="aa-tRNA-synt_IIb"/>
</dbReference>
<dbReference type="InterPro" id="IPR002320">
    <property type="entry name" value="Thr-tRNA-ligase_IIa"/>
</dbReference>
<dbReference type="NCBIfam" id="TIGR00418">
    <property type="entry name" value="thrS"/>
    <property type="match status" value="1"/>
</dbReference>
<keyword evidence="6 13" id="KW-0547">Nucleotide-binding</keyword>
<dbReference type="InterPro" id="IPR033728">
    <property type="entry name" value="ThrRS_core"/>
</dbReference>
<feature type="binding site" evidence="13">
    <location>
        <position position="510"/>
    </location>
    <ligand>
        <name>Zn(2+)</name>
        <dbReference type="ChEBI" id="CHEBI:29105"/>
        <note>catalytic</note>
    </ligand>
</feature>
<dbReference type="PATRIC" id="fig|1561003.3.peg.1208"/>
<dbReference type="Gene3D" id="3.40.50.800">
    <property type="entry name" value="Anticodon-binding domain"/>
    <property type="match status" value="1"/>
</dbReference>
<organism evidence="16 17">
    <name type="scientific">Candidatus Ichthyocystis hellenicum</name>
    <dbReference type="NCBI Taxonomy" id="1561003"/>
    <lineage>
        <taxon>Bacteria</taxon>
        <taxon>Pseudomonadati</taxon>
        <taxon>Pseudomonadota</taxon>
        <taxon>Betaproteobacteria</taxon>
        <taxon>Burkholderiales</taxon>
        <taxon>Candidatus Ichthyocystis</taxon>
    </lineage>
</organism>
<dbReference type="InterPro" id="IPR045864">
    <property type="entry name" value="aa-tRNA-synth_II/BPL/LPL"/>
</dbReference>
<dbReference type="InterPro" id="IPR012675">
    <property type="entry name" value="Beta-grasp_dom_sf"/>
</dbReference>
<dbReference type="PROSITE" id="PS51880">
    <property type="entry name" value="TGS"/>
    <property type="match status" value="1"/>
</dbReference>
<keyword evidence="11 13" id="KW-0030">Aminoacyl-tRNA synthetase</keyword>
<evidence type="ECO:0000259" key="15">
    <source>
        <dbReference type="PROSITE" id="PS51880"/>
    </source>
</evidence>
<keyword evidence="4 13" id="KW-0436">Ligase</keyword>
<dbReference type="CDD" id="cd01667">
    <property type="entry name" value="TGS_ThrRS"/>
    <property type="match status" value="1"/>
</dbReference>
<dbReference type="FunFam" id="3.30.54.20:FF:000002">
    <property type="entry name" value="Threonine--tRNA ligase"/>
    <property type="match status" value="1"/>
</dbReference>
<keyword evidence="17" id="KW-1185">Reference proteome</keyword>
<keyword evidence="8 13" id="KW-0067">ATP-binding</keyword>
<dbReference type="EMBL" id="LN906597">
    <property type="protein sequence ID" value="CUT17985.1"/>
    <property type="molecule type" value="Genomic_DNA"/>
</dbReference>
<gene>
    <name evidence="16" type="primary">tarS</name>
    <name evidence="13" type="synonym">thrS</name>
    <name evidence="16" type="ORF">Ark11_1173</name>
</gene>
<dbReference type="PROSITE" id="PS50862">
    <property type="entry name" value="AA_TRNA_LIGASE_II"/>
    <property type="match status" value="1"/>
</dbReference>
<evidence type="ECO:0000256" key="3">
    <source>
        <dbReference type="ARBA" id="ARBA00022555"/>
    </source>
</evidence>
<dbReference type="GO" id="GO:0005524">
    <property type="term" value="F:ATP binding"/>
    <property type="evidence" value="ECO:0007669"/>
    <property type="project" value="UniProtKB-UniRule"/>
</dbReference>
<dbReference type="InterPro" id="IPR047246">
    <property type="entry name" value="ThrRS_anticodon"/>
</dbReference>
<evidence type="ECO:0000256" key="11">
    <source>
        <dbReference type="ARBA" id="ARBA00023146"/>
    </source>
</evidence>
<dbReference type="Pfam" id="PF00587">
    <property type="entry name" value="tRNA-synt_2b"/>
    <property type="match status" value="1"/>
</dbReference>
<comment type="similarity">
    <text evidence="1 13">Belongs to the class-II aminoacyl-tRNA synthetase family.</text>
</comment>
<dbReference type="CDD" id="cd00860">
    <property type="entry name" value="ThrRS_anticodon"/>
    <property type="match status" value="1"/>
</dbReference>
<dbReference type="FunFam" id="3.30.980.10:FF:000005">
    <property type="entry name" value="Threonyl-tRNA synthetase, mitochondrial"/>
    <property type="match status" value="1"/>
</dbReference>
<feature type="domain" description="TGS" evidence="15">
    <location>
        <begin position="1"/>
        <end position="61"/>
    </location>
</feature>
<evidence type="ECO:0000256" key="1">
    <source>
        <dbReference type="ARBA" id="ARBA00008226"/>
    </source>
</evidence>
<protein>
    <recommendedName>
        <fullName evidence="13">Threonine--tRNA ligase</fullName>
        <ecNumber evidence="13">6.1.1.3</ecNumber>
    </recommendedName>
    <alternativeName>
        <fullName evidence="13">Threonyl-tRNA synthetase</fullName>
        <shortName evidence="13">ThrRS</shortName>
    </alternativeName>
</protein>
<dbReference type="InterPro" id="IPR004095">
    <property type="entry name" value="TGS"/>
</dbReference>
<dbReference type="FunFam" id="3.10.20.30:FF:000005">
    <property type="entry name" value="Threonine--tRNA ligase"/>
    <property type="match status" value="1"/>
</dbReference>
<evidence type="ECO:0000256" key="6">
    <source>
        <dbReference type="ARBA" id="ARBA00022741"/>
    </source>
</evidence>
<dbReference type="FunFam" id="3.40.50.800:FF:000001">
    <property type="entry name" value="Threonine--tRNA ligase"/>
    <property type="match status" value="1"/>
</dbReference>
<proteinExistence type="inferred from homology"/>
<dbReference type="FunFam" id="3.30.930.10:FF:000002">
    <property type="entry name" value="Threonine--tRNA ligase"/>
    <property type="match status" value="1"/>
</dbReference>
<dbReference type="STRING" id="1561003.Ark11_1173"/>
<evidence type="ECO:0000256" key="5">
    <source>
        <dbReference type="ARBA" id="ARBA00022723"/>
    </source>
</evidence>
<dbReference type="Gene3D" id="3.30.930.10">
    <property type="entry name" value="Bira Bifunctional Protein, Domain 2"/>
    <property type="match status" value="1"/>
</dbReference>
<dbReference type="InterPro" id="IPR006195">
    <property type="entry name" value="aa-tRNA-synth_II"/>
</dbReference>
<dbReference type="SUPFAM" id="SSF52954">
    <property type="entry name" value="Class II aaRS ABD-related"/>
    <property type="match status" value="1"/>
</dbReference>
<dbReference type="InterPro" id="IPR004154">
    <property type="entry name" value="Anticodon-bd"/>
</dbReference>
<dbReference type="PANTHER" id="PTHR11451">
    <property type="entry name" value="THREONINE-TRNA LIGASE"/>
    <property type="match status" value="1"/>
</dbReference>
<evidence type="ECO:0000256" key="2">
    <source>
        <dbReference type="ARBA" id="ARBA00022490"/>
    </source>
</evidence>
<name>A0A0S4M2Y2_9BURK</name>
<dbReference type="Gene3D" id="3.10.20.30">
    <property type="match status" value="1"/>
</dbReference>
<keyword evidence="2 13" id="KW-0963">Cytoplasm</keyword>
<evidence type="ECO:0000256" key="7">
    <source>
        <dbReference type="ARBA" id="ARBA00022833"/>
    </source>
</evidence>
<comment type="catalytic activity">
    <reaction evidence="12 13">
        <text>tRNA(Thr) + L-threonine + ATP = L-threonyl-tRNA(Thr) + AMP + diphosphate + H(+)</text>
        <dbReference type="Rhea" id="RHEA:24624"/>
        <dbReference type="Rhea" id="RHEA-COMP:9670"/>
        <dbReference type="Rhea" id="RHEA-COMP:9704"/>
        <dbReference type="ChEBI" id="CHEBI:15378"/>
        <dbReference type="ChEBI" id="CHEBI:30616"/>
        <dbReference type="ChEBI" id="CHEBI:33019"/>
        <dbReference type="ChEBI" id="CHEBI:57926"/>
        <dbReference type="ChEBI" id="CHEBI:78442"/>
        <dbReference type="ChEBI" id="CHEBI:78534"/>
        <dbReference type="ChEBI" id="CHEBI:456215"/>
        <dbReference type="EC" id="6.1.1.3"/>
    </reaction>
</comment>
<dbReference type="GO" id="GO:0005737">
    <property type="term" value="C:cytoplasm"/>
    <property type="evidence" value="ECO:0007669"/>
    <property type="project" value="UniProtKB-SubCell"/>
</dbReference>
<dbReference type="EC" id="6.1.1.3" evidence="13"/>
<comment type="subcellular location">
    <subcellularLocation>
        <location evidence="13">Cytoplasm</location>
    </subcellularLocation>
</comment>
<dbReference type="AlphaFoldDB" id="A0A0S4M2Y2"/>
<keyword evidence="3 13" id="KW-0820">tRNA-binding</keyword>
<evidence type="ECO:0000256" key="8">
    <source>
        <dbReference type="ARBA" id="ARBA00022840"/>
    </source>
</evidence>
<dbReference type="Pfam" id="PF03129">
    <property type="entry name" value="HGTP_anticodon"/>
    <property type="match status" value="1"/>
</dbReference>
<evidence type="ECO:0000256" key="13">
    <source>
        <dbReference type="HAMAP-Rule" id="MF_00184"/>
    </source>
</evidence>
<accession>A0A0S4M2Y2</accession>
<dbReference type="GO" id="GO:0004829">
    <property type="term" value="F:threonine-tRNA ligase activity"/>
    <property type="evidence" value="ECO:0007669"/>
    <property type="project" value="UniProtKB-UniRule"/>
</dbReference>
<dbReference type="GO" id="GO:0000049">
    <property type="term" value="F:tRNA binding"/>
    <property type="evidence" value="ECO:0007669"/>
    <property type="project" value="UniProtKB-KW"/>
</dbReference>
<dbReference type="SMART" id="SM00863">
    <property type="entry name" value="tRNA_SAD"/>
    <property type="match status" value="1"/>
</dbReference>
<feature type="binding site" evidence="13">
    <location>
        <position position="333"/>
    </location>
    <ligand>
        <name>Zn(2+)</name>
        <dbReference type="ChEBI" id="CHEBI:29105"/>
        <note>catalytic</note>
    </ligand>
</feature>
<dbReference type="InterPro" id="IPR018163">
    <property type="entry name" value="Thr/Ala-tRNA-synth_IIc_edit"/>
</dbReference>
<comment type="cofactor">
    <cofactor evidence="13">
        <name>Zn(2+)</name>
        <dbReference type="ChEBI" id="CHEBI:29105"/>
    </cofactor>
    <text evidence="13">Binds 1 zinc ion per subunit.</text>
</comment>
<feature type="domain" description="Aminoacyl-transfer RNA synthetases class-II family profile" evidence="14">
    <location>
        <begin position="229"/>
        <end position="533"/>
    </location>
</feature>
<evidence type="ECO:0000256" key="9">
    <source>
        <dbReference type="ARBA" id="ARBA00022884"/>
    </source>
</evidence>
<dbReference type="Proteomes" id="UP000198651">
    <property type="component" value="Chromosome I"/>
</dbReference>
<dbReference type="Pfam" id="PF02824">
    <property type="entry name" value="TGS"/>
    <property type="match status" value="1"/>
</dbReference>
<dbReference type="HAMAP" id="MF_00184">
    <property type="entry name" value="Thr_tRNA_synth"/>
    <property type="match status" value="1"/>
</dbReference>